<keyword evidence="2" id="KW-1185">Reference proteome</keyword>
<dbReference type="AlphaFoldDB" id="A0A2T9Y2V5"/>
<evidence type="ECO:0000313" key="1">
    <source>
        <dbReference type="EMBL" id="PVU86594.1"/>
    </source>
</evidence>
<feature type="non-terminal residue" evidence="1">
    <location>
        <position position="127"/>
    </location>
</feature>
<dbReference type="Proteomes" id="UP000245383">
    <property type="component" value="Unassembled WGS sequence"/>
</dbReference>
<dbReference type="OrthoDB" id="5599471at2759"/>
<accession>A0A2T9Y2V5</accession>
<gene>
    <name evidence="1" type="ORF">BB561_006650</name>
</gene>
<proteinExistence type="predicted"/>
<protein>
    <submittedName>
        <fullName evidence="1">Uncharacterized protein</fullName>
    </submittedName>
</protein>
<name>A0A2T9Y2V5_9FUNG</name>
<dbReference type="EMBL" id="MBFR01000639">
    <property type="protein sequence ID" value="PVU86594.1"/>
    <property type="molecule type" value="Genomic_DNA"/>
</dbReference>
<organism evidence="1 2">
    <name type="scientific">Smittium simulii</name>
    <dbReference type="NCBI Taxonomy" id="133385"/>
    <lineage>
        <taxon>Eukaryota</taxon>
        <taxon>Fungi</taxon>
        <taxon>Fungi incertae sedis</taxon>
        <taxon>Zoopagomycota</taxon>
        <taxon>Kickxellomycotina</taxon>
        <taxon>Harpellomycetes</taxon>
        <taxon>Harpellales</taxon>
        <taxon>Legeriomycetaceae</taxon>
        <taxon>Smittium</taxon>
    </lineage>
</organism>
<comment type="caution">
    <text evidence="1">The sequence shown here is derived from an EMBL/GenBank/DDBJ whole genome shotgun (WGS) entry which is preliminary data.</text>
</comment>
<evidence type="ECO:0000313" key="2">
    <source>
        <dbReference type="Proteomes" id="UP000245383"/>
    </source>
</evidence>
<sequence length="127" mass="14285">MSNVPGVIPSSAAGVPYHSAKRTRLEYSTVAKTGLIDPVSKNDYHFDFPPKNIQKTQVSIKHFLDSSEPHQLKRMCMGGSDRRIGCSLRQFPDNINEALDYVTDAKVHYCGRQVDLYQTVNIDKDIT</sequence>
<reference evidence="1 2" key="1">
    <citation type="journal article" date="2018" name="MBio">
        <title>Comparative Genomics Reveals the Core Gene Toolbox for the Fungus-Insect Symbiosis.</title>
        <authorList>
            <person name="Wang Y."/>
            <person name="Stata M."/>
            <person name="Wang W."/>
            <person name="Stajich J.E."/>
            <person name="White M.M."/>
            <person name="Moncalvo J.M."/>
        </authorList>
    </citation>
    <scope>NUCLEOTIDE SEQUENCE [LARGE SCALE GENOMIC DNA]</scope>
    <source>
        <strain evidence="1 2">SWE-8-4</strain>
    </source>
</reference>